<evidence type="ECO:0000256" key="2">
    <source>
        <dbReference type="ARBA" id="ARBA00022840"/>
    </source>
</evidence>
<protein>
    <submittedName>
        <fullName evidence="4">DNA-binding CsgD family transcriptional regulator</fullName>
    </submittedName>
</protein>
<dbReference type="CDD" id="cd06170">
    <property type="entry name" value="LuxR_C_like"/>
    <property type="match status" value="1"/>
</dbReference>
<dbReference type="Gene3D" id="1.10.10.10">
    <property type="entry name" value="Winged helix-like DNA-binding domain superfamily/Winged helix DNA-binding domain"/>
    <property type="match status" value="1"/>
</dbReference>
<dbReference type="GO" id="GO:0003677">
    <property type="term" value="F:DNA binding"/>
    <property type="evidence" value="ECO:0007669"/>
    <property type="project" value="UniProtKB-KW"/>
</dbReference>
<dbReference type="Gene3D" id="1.25.40.10">
    <property type="entry name" value="Tetratricopeptide repeat domain"/>
    <property type="match status" value="1"/>
</dbReference>
<dbReference type="Pfam" id="PF00196">
    <property type="entry name" value="GerE"/>
    <property type="match status" value="1"/>
</dbReference>
<organism evidence="4 5">
    <name type="scientific">Phytomonospora endophytica</name>
    <dbReference type="NCBI Taxonomy" id="714109"/>
    <lineage>
        <taxon>Bacteria</taxon>
        <taxon>Bacillati</taxon>
        <taxon>Actinomycetota</taxon>
        <taxon>Actinomycetes</taxon>
        <taxon>Micromonosporales</taxon>
        <taxon>Micromonosporaceae</taxon>
        <taxon>Phytomonospora</taxon>
    </lineage>
</organism>
<dbReference type="Pfam" id="PF13191">
    <property type="entry name" value="AAA_16"/>
    <property type="match status" value="1"/>
</dbReference>
<evidence type="ECO:0000259" key="3">
    <source>
        <dbReference type="PROSITE" id="PS50043"/>
    </source>
</evidence>
<dbReference type="AlphaFoldDB" id="A0A841FKN9"/>
<dbReference type="EMBL" id="JACHGT010000004">
    <property type="protein sequence ID" value="MBB6034388.1"/>
    <property type="molecule type" value="Genomic_DNA"/>
</dbReference>
<keyword evidence="4" id="KW-0238">DNA-binding</keyword>
<dbReference type="InterPro" id="IPR016032">
    <property type="entry name" value="Sig_transdc_resp-reg_C-effctor"/>
</dbReference>
<evidence type="ECO:0000313" key="5">
    <source>
        <dbReference type="Proteomes" id="UP000548476"/>
    </source>
</evidence>
<dbReference type="Proteomes" id="UP000548476">
    <property type="component" value="Unassembled WGS sequence"/>
</dbReference>
<dbReference type="PROSITE" id="PS00622">
    <property type="entry name" value="HTH_LUXR_1"/>
    <property type="match status" value="1"/>
</dbReference>
<proteinExistence type="predicted"/>
<dbReference type="InterPro" id="IPR000792">
    <property type="entry name" value="Tscrpt_reg_LuxR_C"/>
</dbReference>
<dbReference type="PANTHER" id="PTHR16305:SF35">
    <property type="entry name" value="TRANSCRIPTIONAL ACTIVATOR DOMAIN"/>
    <property type="match status" value="1"/>
</dbReference>
<evidence type="ECO:0000256" key="1">
    <source>
        <dbReference type="ARBA" id="ARBA00022741"/>
    </source>
</evidence>
<dbReference type="InterPro" id="IPR036388">
    <property type="entry name" value="WH-like_DNA-bd_sf"/>
</dbReference>
<keyword evidence="2" id="KW-0067">ATP-binding</keyword>
<sequence>MAAPLSPVFAGRTAELAALRDSWSEAAGGPSFALVSGEAGIGKSRLLAEFTAGLDAGTRVLTGECLELGGLPYAPFAAVVRGAVRELGAAGVAALLPGSSPELARWLPVLGTPPPEDGAGRGRLFEEVLGLLEGLAASGPTVVVLEDLHWSDASTRELVLFVARNLSTTGLLLVATLRAEEAGHLGSLPAGLARAPGARRVDLPRLSAVEVAEQLAGIDGRPADPAEVARVHRRSEGIPLFVESLDRSGEGMSASLREQLLGGLTTLPDRGRAALRAASVIGVQVPHDLLVDVAGLEPATADEELRPLVERALLIPDGHGYRFRHALIRAAVHDGLLPGERVRLHTRCATALSALPGEHSSALAGHWDAAGRAPEALAAAWRAAGVAGESHAHTEQLRWLERVLAGWTAELGVPKVVVLEAAEWAAALAGEPQRGVDLATAALAELDPEREPERVAALLDHRGRLRYRIDGLGLNDLREALTLLPDGSSNISRGNALASLAGAHLSHGDLDAVDAPAREALRIGRAAGDRAICLNALASIGMRLVLLGETVAGEAALREAIAIAEQHGEPDLHTGLLFYLARAHAEAGDFRRCAEASERGLTLARRFGLDRRRAPMLTVFLVEAHIALGGWEAARHALRVALSTEPTALYQGLLHALRGLTEVAAGDLAAATEALDLITTLPGGRPEVLLARRVELACRIATDGGRPADAVLAEAAATDPATVMRPWVFLPAVARVTTEPDRWRGYADAAPARGPLQRAARATALARLDGADTAGWDALTARWRDLDLPGETAECLLSAAAAAAADGDREGAVRRVHEAVELAEGFGDAGITARATALARRLRAGPARPADFGLTPRERDILALIAEGRSNRAIAAELFISVNTVGVHVSRVLAKLQASGRTEAAAIARRAGLLEG</sequence>
<name>A0A841FKN9_9ACTN</name>
<accession>A0A841FKN9</accession>
<dbReference type="Pfam" id="PF17874">
    <property type="entry name" value="TPR_MalT"/>
    <property type="match status" value="1"/>
</dbReference>
<comment type="caution">
    <text evidence="4">The sequence shown here is derived from an EMBL/GenBank/DDBJ whole genome shotgun (WGS) entry which is preliminary data.</text>
</comment>
<dbReference type="SUPFAM" id="SSF48452">
    <property type="entry name" value="TPR-like"/>
    <property type="match status" value="1"/>
</dbReference>
<dbReference type="InterPro" id="IPR041617">
    <property type="entry name" value="TPR_MalT"/>
</dbReference>
<feature type="domain" description="HTH luxR-type" evidence="3">
    <location>
        <begin position="847"/>
        <end position="912"/>
    </location>
</feature>
<evidence type="ECO:0000313" key="4">
    <source>
        <dbReference type="EMBL" id="MBB6034388.1"/>
    </source>
</evidence>
<dbReference type="GO" id="GO:0006355">
    <property type="term" value="P:regulation of DNA-templated transcription"/>
    <property type="evidence" value="ECO:0007669"/>
    <property type="project" value="InterPro"/>
</dbReference>
<dbReference type="PRINTS" id="PR00038">
    <property type="entry name" value="HTHLUXR"/>
</dbReference>
<dbReference type="RefSeq" id="WP_184787246.1">
    <property type="nucleotide sequence ID" value="NZ_BONT01000045.1"/>
</dbReference>
<dbReference type="InterPro" id="IPR041664">
    <property type="entry name" value="AAA_16"/>
</dbReference>
<dbReference type="SUPFAM" id="SSF46894">
    <property type="entry name" value="C-terminal effector domain of the bipartite response regulators"/>
    <property type="match status" value="1"/>
</dbReference>
<keyword evidence="1" id="KW-0547">Nucleotide-binding</keyword>
<dbReference type="GO" id="GO:0004016">
    <property type="term" value="F:adenylate cyclase activity"/>
    <property type="evidence" value="ECO:0007669"/>
    <property type="project" value="TreeGrafter"/>
</dbReference>
<dbReference type="SUPFAM" id="SSF52540">
    <property type="entry name" value="P-loop containing nucleoside triphosphate hydrolases"/>
    <property type="match status" value="1"/>
</dbReference>
<dbReference type="PANTHER" id="PTHR16305">
    <property type="entry name" value="TESTICULAR SOLUBLE ADENYLYL CYCLASE"/>
    <property type="match status" value="1"/>
</dbReference>
<reference evidence="4 5" key="1">
    <citation type="submission" date="2020-08" db="EMBL/GenBank/DDBJ databases">
        <title>Genomic Encyclopedia of Type Strains, Phase IV (KMG-IV): sequencing the most valuable type-strain genomes for metagenomic binning, comparative biology and taxonomic classification.</title>
        <authorList>
            <person name="Goeker M."/>
        </authorList>
    </citation>
    <scope>NUCLEOTIDE SEQUENCE [LARGE SCALE GENOMIC DNA]</scope>
    <source>
        <strain evidence="4 5">YIM 65646</strain>
    </source>
</reference>
<dbReference type="InterPro" id="IPR011990">
    <property type="entry name" value="TPR-like_helical_dom_sf"/>
</dbReference>
<dbReference type="GO" id="GO:0005524">
    <property type="term" value="F:ATP binding"/>
    <property type="evidence" value="ECO:0007669"/>
    <property type="project" value="UniProtKB-KW"/>
</dbReference>
<dbReference type="PROSITE" id="PS50043">
    <property type="entry name" value="HTH_LUXR_2"/>
    <property type="match status" value="1"/>
</dbReference>
<gene>
    <name evidence="4" type="ORF">HNR73_002238</name>
</gene>
<dbReference type="GO" id="GO:0005737">
    <property type="term" value="C:cytoplasm"/>
    <property type="evidence" value="ECO:0007669"/>
    <property type="project" value="TreeGrafter"/>
</dbReference>
<keyword evidence="5" id="KW-1185">Reference proteome</keyword>
<dbReference type="SMART" id="SM00421">
    <property type="entry name" value="HTH_LUXR"/>
    <property type="match status" value="1"/>
</dbReference>
<dbReference type="InterPro" id="IPR027417">
    <property type="entry name" value="P-loop_NTPase"/>
</dbReference>